<feature type="coiled-coil region" evidence="1">
    <location>
        <begin position="525"/>
        <end position="559"/>
    </location>
</feature>
<keyword evidence="1" id="KW-0175">Coiled coil</keyword>
<feature type="compositionally biased region" description="Basic and acidic residues" evidence="2">
    <location>
        <begin position="10"/>
        <end position="20"/>
    </location>
</feature>
<proteinExistence type="predicted"/>
<dbReference type="PANTHER" id="PTHR46512">
    <property type="entry name" value="PEPTIDYLPROLYL ISOMERASE"/>
    <property type="match status" value="1"/>
</dbReference>
<evidence type="ECO:0000256" key="1">
    <source>
        <dbReference type="SAM" id="Coils"/>
    </source>
</evidence>
<comment type="caution">
    <text evidence="3">The sequence shown here is derived from an EMBL/GenBank/DDBJ whole genome shotgun (WGS) entry which is preliminary data.</text>
</comment>
<organism evidence="3 4">
    <name type="scientific">Paramecium primaurelia</name>
    <dbReference type="NCBI Taxonomy" id="5886"/>
    <lineage>
        <taxon>Eukaryota</taxon>
        <taxon>Sar</taxon>
        <taxon>Alveolata</taxon>
        <taxon>Ciliophora</taxon>
        <taxon>Intramacronucleata</taxon>
        <taxon>Oligohymenophorea</taxon>
        <taxon>Peniculida</taxon>
        <taxon>Parameciidae</taxon>
        <taxon>Paramecium</taxon>
    </lineage>
</organism>
<dbReference type="AlphaFoldDB" id="A0A8S1L5T4"/>
<protein>
    <submittedName>
        <fullName evidence="3">Uncharacterized protein</fullName>
    </submittedName>
</protein>
<gene>
    <name evidence="3" type="ORF">PPRIM_AZ9-3.1.T0310045</name>
</gene>
<name>A0A8S1L5T4_PARPR</name>
<evidence type="ECO:0000313" key="4">
    <source>
        <dbReference type="Proteomes" id="UP000688137"/>
    </source>
</evidence>
<sequence length="566" mass="67706">MQQFYDTDLQSEHPPSDVFSEKDIPKEKLHKQKMLYKKEFIHIKKEVRQRGLSYEKPAYFDKVKIAMIQITEEEYNNGDEKLILENANIVEQHILSPQNDRWIDKALQSMKKQEISIFIQEHLKHDENQLKILDYKVYTIIKMIDWQIIVDLYQDQTYLKYIQQLGIGGDRCEMLDEIIYEIKIFQGDNLLYTDSQDGPSPIKLLKSKVVYQILKTMKNKENSICQIKNDSYLQNENQEFLQSLNYDKDNQVDWKIQINVKTLFKIEDLYGDGILIKITMYRSRNTAKPDKVSLIDFDMWIYSMSTDPYPKKENLLYSSTDEDPIYDRIEAKKHNNEDEEPSKGSLSLYIDDLKVSKLMRLALLRMKKRELSIIKCYETTDLIKNGIDYEGMKGMIEKELIYVIYVHTFSEGKNNFSMTIDEKIEQAIRKKQIGLKWISQQNYRKALKVFKAINAYFDYGTFTEDDKEKMREFQISSLLNTSLCMMKLKEWKDMRIVCEKLYKLDGKNQKVIYRYCYALMNLYEYEEALQIITEENEDLIKLKKEIKQLYSQYKNKEKQMYQKWLS</sequence>
<reference evidence="3" key="1">
    <citation type="submission" date="2021-01" db="EMBL/GenBank/DDBJ databases">
        <authorList>
            <consortium name="Genoscope - CEA"/>
            <person name="William W."/>
        </authorList>
    </citation>
    <scope>NUCLEOTIDE SEQUENCE</scope>
</reference>
<feature type="region of interest" description="Disordered" evidence="2">
    <location>
        <begin position="1"/>
        <end position="20"/>
    </location>
</feature>
<dbReference type="InterPro" id="IPR050754">
    <property type="entry name" value="FKBP4/5/8-like"/>
</dbReference>
<accession>A0A8S1L5T4</accession>
<evidence type="ECO:0000256" key="2">
    <source>
        <dbReference type="SAM" id="MobiDB-lite"/>
    </source>
</evidence>
<evidence type="ECO:0000313" key="3">
    <source>
        <dbReference type="EMBL" id="CAD8060913.1"/>
    </source>
</evidence>
<keyword evidence="4" id="KW-1185">Reference proteome</keyword>
<dbReference type="EMBL" id="CAJJDM010000030">
    <property type="protein sequence ID" value="CAD8060913.1"/>
    <property type="molecule type" value="Genomic_DNA"/>
</dbReference>
<dbReference type="Proteomes" id="UP000688137">
    <property type="component" value="Unassembled WGS sequence"/>
</dbReference>
<dbReference type="OMA" id="IAMIQIT"/>
<dbReference type="PANTHER" id="PTHR46512:SF9">
    <property type="entry name" value="PEPTIDYLPROLYL ISOMERASE"/>
    <property type="match status" value="1"/>
</dbReference>